<dbReference type="KEGG" id="cne:CNE00340"/>
<accession>Q5KHE6</accession>
<dbReference type="EMBL" id="AE017345">
    <property type="protein sequence ID" value="AAW43791.2"/>
    <property type="molecule type" value="Genomic_DNA"/>
</dbReference>
<evidence type="ECO:0000256" key="1">
    <source>
        <dbReference type="SAM" id="MobiDB-lite"/>
    </source>
</evidence>
<dbReference type="VEuPathDB" id="FungiDB:CNE00340"/>
<dbReference type="AlphaFoldDB" id="Q5KHE6"/>
<dbReference type="Proteomes" id="UP000002149">
    <property type="component" value="Chromosome 5"/>
</dbReference>
<feature type="compositionally biased region" description="Polar residues" evidence="1">
    <location>
        <begin position="114"/>
        <end position="127"/>
    </location>
</feature>
<feature type="compositionally biased region" description="Low complexity" evidence="1">
    <location>
        <begin position="128"/>
        <end position="147"/>
    </location>
</feature>
<reference evidence="2 3" key="1">
    <citation type="journal article" date="2005" name="Science">
        <title>The genome of the basidiomycetous yeast and human pathogen Cryptococcus neoformans.</title>
        <authorList>
            <person name="Loftus B.J."/>
            <person name="Fung E."/>
            <person name="Roncaglia P."/>
            <person name="Rowley D."/>
            <person name="Amedeo P."/>
            <person name="Bruno D."/>
            <person name="Vamathevan J."/>
            <person name="Miranda M."/>
            <person name="Anderson I.J."/>
            <person name="Fraser J.A."/>
            <person name="Allen J.E."/>
            <person name="Bosdet I.E."/>
            <person name="Brent M.R."/>
            <person name="Chiu R."/>
            <person name="Doering T.L."/>
            <person name="Donlin M.J."/>
            <person name="D'Souza C.A."/>
            <person name="Fox D.S."/>
            <person name="Grinberg V."/>
            <person name="Fu J."/>
            <person name="Fukushima M."/>
            <person name="Haas B.J."/>
            <person name="Huang J.C."/>
            <person name="Janbon G."/>
            <person name="Jones S.J."/>
            <person name="Koo H.L."/>
            <person name="Krzywinski M.I."/>
            <person name="Kwon-Chung J.K."/>
            <person name="Lengeler K.B."/>
            <person name="Maiti R."/>
            <person name="Marra M.A."/>
            <person name="Marra R.E."/>
            <person name="Mathewson C.A."/>
            <person name="Mitchell T.G."/>
            <person name="Pertea M."/>
            <person name="Riggs F.R."/>
            <person name="Salzberg S.L."/>
            <person name="Schein J.E."/>
            <person name="Shvartsbeyn A."/>
            <person name="Shin H."/>
            <person name="Shumway M."/>
            <person name="Specht C.A."/>
            <person name="Suh B.B."/>
            <person name="Tenney A."/>
            <person name="Utterback T.R."/>
            <person name="Wickes B.L."/>
            <person name="Wortman J.R."/>
            <person name="Wye N.H."/>
            <person name="Kronstad J.W."/>
            <person name="Lodge J.K."/>
            <person name="Heitman J."/>
            <person name="Davis R.W."/>
            <person name="Fraser C.M."/>
            <person name="Hyman R.W."/>
        </authorList>
    </citation>
    <scope>NUCLEOTIDE SEQUENCE [LARGE SCALE GENOMIC DNA]</scope>
    <source>
        <strain evidence="3">JEC21 / ATCC MYA-565</strain>
    </source>
</reference>
<dbReference type="InParanoid" id="Q5KHE6"/>
<protein>
    <submittedName>
        <fullName evidence="2">Uncharacterized protein</fullName>
    </submittedName>
</protein>
<sequence length="299" mass="33638">MLGSLNNYTIAFVMTLEETERGARTSTQSGAQHLRNAMGLAGPEHSHLWRKIHAINHWLCLQGRTALWDELKSQYLAAVGARQAHLLQQMWTSPVMAGEDRNPRTFISRGKPTDPTQTTGVTVNSQVSSMPLHTSSSPPLSPSTSAHSPERQGKSGAKTTRRYKGEDRRAVDDALVNTVAAIKIEYEQNEHHVIILGHEGDSDGAEEVVKSKKEGKQKSGGKKEKKMHKFELCKGLWQEVEKRLQKDDRIVNLGANNRSYWAATFQQLRSEWYNPIDQVIDKSGRNWIDNKLQLSEEDC</sequence>
<keyword evidence="3" id="KW-1185">Reference proteome</keyword>
<dbReference type="PaxDb" id="214684-Q5KHE6"/>
<gene>
    <name evidence="2" type="ordered locus">CNE00340</name>
</gene>
<evidence type="ECO:0000313" key="2">
    <source>
        <dbReference type="EMBL" id="AAW43791.2"/>
    </source>
</evidence>
<proteinExistence type="predicted"/>
<name>Q5KHE6_CRYD1</name>
<dbReference type="HOGENOM" id="CLU_1133541_0_0_1"/>
<feature type="region of interest" description="Disordered" evidence="1">
    <location>
        <begin position="97"/>
        <end position="167"/>
    </location>
</feature>
<dbReference type="RefSeq" id="XP_024512948.1">
    <property type="nucleotide sequence ID" value="XM_024657140.1"/>
</dbReference>
<dbReference type="GeneID" id="3257757"/>
<evidence type="ECO:0000313" key="3">
    <source>
        <dbReference type="Proteomes" id="UP000002149"/>
    </source>
</evidence>
<organism evidence="2 3">
    <name type="scientific">Cryptococcus deneoformans (strain JEC21 / ATCC MYA-565)</name>
    <name type="common">Cryptococcus neoformans var. neoformans serotype D</name>
    <dbReference type="NCBI Taxonomy" id="214684"/>
    <lineage>
        <taxon>Eukaryota</taxon>
        <taxon>Fungi</taxon>
        <taxon>Dikarya</taxon>
        <taxon>Basidiomycota</taxon>
        <taxon>Agaricomycotina</taxon>
        <taxon>Tremellomycetes</taxon>
        <taxon>Tremellales</taxon>
        <taxon>Cryptococcaceae</taxon>
        <taxon>Cryptococcus</taxon>
        <taxon>Cryptococcus neoformans species complex</taxon>
    </lineage>
</organism>